<dbReference type="PANTHER" id="PTHR10039:SF14">
    <property type="entry name" value="NACHT DOMAIN-CONTAINING PROTEIN"/>
    <property type="match status" value="1"/>
</dbReference>
<dbReference type="Proteomes" id="UP000030108">
    <property type="component" value="Unassembled WGS sequence"/>
</dbReference>
<dbReference type="Pfam" id="PF24883">
    <property type="entry name" value="NPHP3_N"/>
    <property type="match status" value="1"/>
</dbReference>
<feature type="domain" description="Nephrocystin 3-like N-terminal" evidence="3">
    <location>
        <begin position="165"/>
        <end position="268"/>
    </location>
</feature>
<feature type="compositionally biased region" description="Polar residues" evidence="2">
    <location>
        <begin position="17"/>
        <end position="30"/>
    </location>
</feature>
<evidence type="ECO:0000256" key="2">
    <source>
        <dbReference type="SAM" id="MobiDB-lite"/>
    </source>
</evidence>
<dbReference type="AlphaFoldDB" id="X8J920"/>
<reference evidence="5" key="1">
    <citation type="journal article" date="2014" name="Genome Announc.">
        <title>Draft genome sequence of the plant-pathogenic soil fungus Rhizoctonia solani anastomosis group 3 strain Rhs1AP.</title>
        <authorList>
            <person name="Cubeta M.A."/>
            <person name="Thomas E."/>
            <person name="Dean R.A."/>
            <person name="Jabaji S."/>
            <person name="Neate S.M."/>
            <person name="Tavantzis S."/>
            <person name="Toda T."/>
            <person name="Vilgalys R."/>
            <person name="Bharathan N."/>
            <person name="Fedorova-Abrams N."/>
            <person name="Pakala S.B."/>
            <person name="Pakala S.M."/>
            <person name="Zafar N."/>
            <person name="Joardar V."/>
            <person name="Losada L."/>
            <person name="Nierman W.C."/>
        </authorList>
    </citation>
    <scope>NUCLEOTIDE SEQUENCE [LARGE SCALE GENOMIC DNA]</scope>
    <source>
        <strain evidence="5">AG-3</strain>
    </source>
</reference>
<dbReference type="PANTHER" id="PTHR10039">
    <property type="entry name" value="AMELOGENIN"/>
    <property type="match status" value="1"/>
</dbReference>
<evidence type="ECO:0000313" key="5">
    <source>
        <dbReference type="Proteomes" id="UP000030108"/>
    </source>
</evidence>
<proteinExistence type="predicted"/>
<feature type="compositionally biased region" description="Low complexity" evidence="2">
    <location>
        <begin position="51"/>
        <end position="67"/>
    </location>
</feature>
<organism evidence="4 5">
    <name type="scientific">Rhizoctonia solani AG-3 Rhs1AP</name>
    <dbReference type="NCBI Taxonomy" id="1086054"/>
    <lineage>
        <taxon>Eukaryota</taxon>
        <taxon>Fungi</taxon>
        <taxon>Dikarya</taxon>
        <taxon>Basidiomycota</taxon>
        <taxon>Agaricomycotina</taxon>
        <taxon>Agaricomycetes</taxon>
        <taxon>Cantharellales</taxon>
        <taxon>Ceratobasidiaceae</taxon>
        <taxon>Rhizoctonia</taxon>
    </lineage>
</organism>
<name>X8J920_9AGAM</name>
<gene>
    <name evidence="4" type="ORF">RSOL_350080</name>
</gene>
<feature type="non-terminal residue" evidence="4">
    <location>
        <position position="577"/>
    </location>
</feature>
<evidence type="ECO:0000313" key="4">
    <source>
        <dbReference type="EMBL" id="EUC60530.1"/>
    </source>
</evidence>
<protein>
    <submittedName>
        <fullName evidence="4">Vegetative incompatibility protein HET-E-1, putative</fullName>
    </submittedName>
</protein>
<dbReference type="InterPro" id="IPR056884">
    <property type="entry name" value="NPHP3-like_N"/>
</dbReference>
<dbReference type="EMBL" id="JATN01000319">
    <property type="protein sequence ID" value="EUC60530.1"/>
    <property type="molecule type" value="Genomic_DNA"/>
</dbReference>
<accession>X8J920</accession>
<keyword evidence="1" id="KW-0677">Repeat</keyword>
<sequence>MLEACSRKHPKKDRVQDVTQARSRSTSPNPSLLVKAPSTIIALNPGTPLHSVPNGPSSPNSQSNSVSHAPIPPKPTENTINPPALRAGICAWNNLKSFAKTLAPVGPIKAVADELVECIHIYERVSKGKEEYVLLRGQLEDIFMEMESYLSSNPSPAATLSVKNHCRDVNRIIPSIAYQLARYSNPFKLALLNVLEEDPDAHTRLPRAQFNDLIVEPLTMCRDSLPLDLVIVIDALDECDNKDGTSGILDMLLTQAGGLPIKFFMSSRPEPAIRDQMSKAATDQAGSRLVLHELDKATVQTDVETYLQVALAPINPSDEEITTLAARAGVLFIYAATVVRYIGYDNFRRDARGRLRTVLDSSVSTENKTKEVDYLYAIILNQALDDPNLDPTEKADMKRVLFTVICAREPLTISALTYLLKMGNGDRVDAALRPLWSVLHVVEPTKLVTPLHGSFSDYIFDRTRSQQYYCDPERHNQILAQSCFECIQDTQPQFNICRLGSSFPKDNEVVDIDERVNDAISTQLYYACRYWAAHLMSTQRSPQMDHYLKTFLSKHLLLWMEVMNLKKAMDKVPWTPA</sequence>
<evidence type="ECO:0000256" key="1">
    <source>
        <dbReference type="ARBA" id="ARBA00022737"/>
    </source>
</evidence>
<dbReference type="OrthoDB" id="163438at2759"/>
<evidence type="ECO:0000259" key="3">
    <source>
        <dbReference type="Pfam" id="PF24883"/>
    </source>
</evidence>
<feature type="region of interest" description="Disordered" evidence="2">
    <location>
        <begin position="1"/>
        <end position="80"/>
    </location>
</feature>
<comment type="caution">
    <text evidence="4">The sequence shown here is derived from an EMBL/GenBank/DDBJ whole genome shotgun (WGS) entry which is preliminary data.</text>
</comment>